<comment type="caution">
    <text evidence="1">The sequence shown here is derived from an EMBL/GenBank/DDBJ whole genome shotgun (WGS) entry which is preliminary data.</text>
</comment>
<gene>
    <name evidence="1" type="ORF">MW871_15960</name>
</gene>
<dbReference type="InterPro" id="IPR025506">
    <property type="entry name" value="Abi_alpha"/>
</dbReference>
<dbReference type="EMBL" id="JALNUB010000023">
    <property type="protein sequence ID" value="MCK8143387.1"/>
    <property type="molecule type" value="Genomic_DNA"/>
</dbReference>
<name>A0A9X1XUC6_9FLAO</name>
<keyword evidence="2" id="KW-1185">Reference proteome</keyword>
<dbReference type="AlphaFoldDB" id="A0A9X1XUC6"/>
<evidence type="ECO:0000313" key="1">
    <source>
        <dbReference type="EMBL" id="MCK8143387.1"/>
    </source>
</evidence>
<evidence type="ECO:0000313" key="2">
    <source>
        <dbReference type="Proteomes" id="UP001139260"/>
    </source>
</evidence>
<dbReference type="Proteomes" id="UP001139260">
    <property type="component" value="Unassembled WGS sequence"/>
</dbReference>
<organism evidence="1 2">
    <name type="scientific">Flavobacterium pygoscelis</name>
    <dbReference type="NCBI Taxonomy" id="2893176"/>
    <lineage>
        <taxon>Bacteria</taxon>
        <taxon>Pseudomonadati</taxon>
        <taxon>Bacteroidota</taxon>
        <taxon>Flavobacteriia</taxon>
        <taxon>Flavobacteriales</taxon>
        <taxon>Flavobacteriaceae</taxon>
        <taxon>Flavobacterium</taxon>
    </lineage>
</organism>
<proteinExistence type="predicted"/>
<reference evidence="1" key="1">
    <citation type="submission" date="2022-04" db="EMBL/GenBank/DDBJ databases">
        <title>Flavobacterium pygoscelis sp. nov. isolated from Chinstrap chick (Pygoscelis antarcticus).</title>
        <authorList>
            <person name="Irgang R."/>
            <person name="Poblete-Morales M."/>
            <person name="Avendano-Herrera R."/>
        </authorList>
    </citation>
    <scope>NUCLEOTIDE SEQUENCE</scope>
    <source>
        <strain evidence="1">I-SCBP12n</strain>
    </source>
</reference>
<sequence length="259" mass="30423">MENKEFNIKSSTVEKGLELAKEFLGKLISPTIEEVGLLMSDNIKFLRFKNQVRILLKAKEYVESKNLTLTEIPIKILVPLLEKASLENNESLQDKWAKMLVNMVNSEKNLQNQIFPYLLSQISIEEFNELKELIIKENNFAKRKLELTDLKVKLDDKYSFKKETKDFKAELDKVERNGFWLSLEGFEHENLLRLGLIKRLPPKIYIEEFKTGGNNDYESSEQWHQIEAEYDFDDFGYRISDLGLKFIETCEIEEEKASH</sequence>
<dbReference type="Pfam" id="PF14337">
    <property type="entry name" value="Abi_alpha"/>
    <property type="match status" value="1"/>
</dbReference>
<dbReference type="RefSeq" id="WP_248429384.1">
    <property type="nucleotide sequence ID" value="NZ_JALNUB010000023.1"/>
</dbReference>
<protein>
    <submittedName>
        <fullName evidence="1">DUF4393 domain-containing protein</fullName>
    </submittedName>
</protein>
<accession>A0A9X1XUC6</accession>